<reference evidence="2 3" key="1">
    <citation type="submission" date="2019-01" db="EMBL/GenBank/DDBJ databases">
        <title>Genome sequencing of the rare red list fungi Fomitopsis rosea.</title>
        <authorList>
            <person name="Buettner E."/>
            <person name="Kellner H."/>
        </authorList>
    </citation>
    <scope>NUCLEOTIDE SEQUENCE [LARGE SCALE GENOMIC DNA]</scope>
    <source>
        <strain evidence="2 3">DSM 105464</strain>
    </source>
</reference>
<sequence length="230" mass="24797">MPGIPYLPFLTRLLRSPSDDSLAYNNVRGELMTEANEGVTGGSIISVIGVPATRLRVGVAVAVILIGNRGPSFYGTIQAVVSVNKTWTLFHVRGDLGGDCLLLAPHHITQTHGWTYVRRHFLPDRWLDAFPFEPACEQAVAPQFAPPRSPSPATPPETSAPAPSFSLDDAGSLLDRTARLMVLKRKEEYGAWLQDGCPGQGVSIAEHVALVQEMTEARTVALQGSEEGSL</sequence>
<name>A0A4Y9XJC0_9APHY</name>
<protein>
    <submittedName>
        <fullName evidence="2">Uncharacterized protein</fullName>
    </submittedName>
</protein>
<dbReference type="AlphaFoldDB" id="A0A4Y9XJC0"/>
<gene>
    <name evidence="2" type="ORF">EVJ58_g11175</name>
</gene>
<evidence type="ECO:0000313" key="2">
    <source>
        <dbReference type="EMBL" id="TFY50124.1"/>
    </source>
</evidence>
<feature type="compositionally biased region" description="Pro residues" evidence="1">
    <location>
        <begin position="144"/>
        <end position="155"/>
    </location>
</feature>
<feature type="region of interest" description="Disordered" evidence="1">
    <location>
        <begin position="141"/>
        <end position="166"/>
    </location>
</feature>
<accession>A0A4Y9XJC0</accession>
<dbReference type="EMBL" id="SEKV01001671">
    <property type="protein sequence ID" value="TFY50124.1"/>
    <property type="molecule type" value="Genomic_DNA"/>
</dbReference>
<evidence type="ECO:0000313" key="3">
    <source>
        <dbReference type="Proteomes" id="UP000298390"/>
    </source>
</evidence>
<comment type="caution">
    <text evidence="2">The sequence shown here is derived from an EMBL/GenBank/DDBJ whole genome shotgun (WGS) entry which is preliminary data.</text>
</comment>
<proteinExistence type="predicted"/>
<dbReference type="Proteomes" id="UP000298390">
    <property type="component" value="Unassembled WGS sequence"/>
</dbReference>
<evidence type="ECO:0000256" key="1">
    <source>
        <dbReference type="SAM" id="MobiDB-lite"/>
    </source>
</evidence>
<organism evidence="2 3">
    <name type="scientific">Rhodofomes roseus</name>
    <dbReference type="NCBI Taxonomy" id="34475"/>
    <lineage>
        <taxon>Eukaryota</taxon>
        <taxon>Fungi</taxon>
        <taxon>Dikarya</taxon>
        <taxon>Basidiomycota</taxon>
        <taxon>Agaricomycotina</taxon>
        <taxon>Agaricomycetes</taxon>
        <taxon>Polyporales</taxon>
        <taxon>Rhodofomes</taxon>
    </lineage>
</organism>